<evidence type="ECO:0000256" key="4">
    <source>
        <dbReference type="SAM" id="MobiDB-lite"/>
    </source>
</evidence>
<feature type="transmembrane region" description="Helical" evidence="5">
    <location>
        <begin position="323"/>
        <end position="343"/>
    </location>
</feature>
<dbReference type="InterPro" id="IPR001173">
    <property type="entry name" value="Glyco_trans_2-like"/>
</dbReference>
<evidence type="ECO:0000259" key="6">
    <source>
        <dbReference type="Pfam" id="PF00535"/>
    </source>
</evidence>
<keyword evidence="5" id="KW-0472">Membrane</keyword>
<comment type="similarity">
    <text evidence="1">Belongs to the glycosyltransferase 2 family.</text>
</comment>
<evidence type="ECO:0000313" key="7">
    <source>
        <dbReference type="EMBL" id="SDT25755.1"/>
    </source>
</evidence>
<keyword evidence="2" id="KW-0328">Glycosyltransferase</keyword>
<proteinExistence type="inferred from homology"/>
<dbReference type="EMBL" id="LT629772">
    <property type="protein sequence ID" value="SDT25755.1"/>
    <property type="molecule type" value="Genomic_DNA"/>
</dbReference>
<evidence type="ECO:0000256" key="3">
    <source>
        <dbReference type="ARBA" id="ARBA00022679"/>
    </source>
</evidence>
<feature type="transmembrane region" description="Helical" evidence="5">
    <location>
        <begin position="291"/>
        <end position="317"/>
    </location>
</feature>
<feature type="region of interest" description="Disordered" evidence="4">
    <location>
        <begin position="1"/>
        <end position="26"/>
    </location>
</feature>
<dbReference type="GO" id="GO:0016757">
    <property type="term" value="F:glycosyltransferase activity"/>
    <property type="evidence" value="ECO:0007669"/>
    <property type="project" value="UniProtKB-KW"/>
</dbReference>
<dbReference type="PANTHER" id="PTHR43630">
    <property type="entry name" value="POLY-BETA-1,6-N-ACETYL-D-GLUCOSAMINE SYNTHASE"/>
    <property type="match status" value="1"/>
</dbReference>
<feature type="transmembrane region" description="Helical" evidence="5">
    <location>
        <begin position="355"/>
        <end position="374"/>
    </location>
</feature>
<reference evidence="7 8" key="1">
    <citation type="submission" date="2016-10" db="EMBL/GenBank/DDBJ databases">
        <authorList>
            <person name="de Groot N.N."/>
        </authorList>
    </citation>
    <scope>NUCLEOTIDE SEQUENCE [LARGE SCALE GENOMIC DNA]</scope>
    <source>
        <strain evidence="7 8">DSM 21800</strain>
    </source>
</reference>
<feature type="compositionally biased region" description="Polar residues" evidence="4">
    <location>
        <begin position="1"/>
        <end position="14"/>
    </location>
</feature>
<keyword evidence="5" id="KW-1133">Transmembrane helix</keyword>
<dbReference type="Proteomes" id="UP000199103">
    <property type="component" value="Chromosome I"/>
</dbReference>
<evidence type="ECO:0000256" key="1">
    <source>
        <dbReference type="ARBA" id="ARBA00006739"/>
    </source>
</evidence>
<keyword evidence="3 7" id="KW-0808">Transferase</keyword>
<dbReference type="SUPFAM" id="SSF53448">
    <property type="entry name" value="Nucleotide-diphospho-sugar transferases"/>
    <property type="match status" value="1"/>
</dbReference>
<evidence type="ECO:0000313" key="8">
    <source>
        <dbReference type="Proteomes" id="UP000199103"/>
    </source>
</evidence>
<accession>A0A1H1YW31</accession>
<keyword evidence="5" id="KW-0812">Transmembrane</keyword>
<dbReference type="Gene3D" id="3.90.550.10">
    <property type="entry name" value="Spore Coat Polysaccharide Biosynthesis Protein SpsA, Chain A"/>
    <property type="match status" value="1"/>
</dbReference>
<evidence type="ECO:0000256" key="2">
    <source>
        <dbReference type="ARBA" id="ARBA00022676"/>
    </source>
</evidence>
<dbReference type="CDD" id="cd06423">
    <property type="entry name" value="CESA_like"/>
    <property type="match status" value="1"/>
</dbReference>
<keyword evidence="8" id="KW-1185">Reference proteome</keyword>
<feature type="domain" description="Glycosyltransferase 2-like" evidence="6">
    <location>
        <begin position="37"/>
        <end position="200"/>
    </location>
</feature>
<organism evidence="7 8">
    <name type="scientific">Microlunatus soli</name>
    <dbReference type="NCBI Taxonomy" id="630515"/>
    <lineage>
        <taxon>Bacteria</taxon>
        <taxon>Bacillati</taxon>
        <taxon>Actinomycetota</taxon>
        <taxon>Actinomycetes</taxon>
        <taxon>Propionibacteriales</taxon>
        <taxon>Propionibacteriaceae</taxon>
        <taxon>Microlunatus</taxon>
    </lineage>
</organism>
<dbReference type="PANTHER" id="PTHR43630:SF1">
    <property type="entry name" value="POLY-BETA-1,6-N-ACETYL-D-GLUCOSAMINE SYNTHASE"/>
    <property type="match status" value="1"/>
</dbReference>
<gene>
    <name evidence="7" type="ORF">SAMN04489812_4822</name>
</gene>
<dbReference type="AlphaFoldDB" id="A0A1H1YW31"/>
<name>A0A1H1YW31_9ACTN</name>
<sequence length="384" mass="42293">MSFSGENMSITTSGGVRPKADAPPAVAEPPTTVVVALIPAHDEAAVINAAISSLGRQHRRPDRIVVVADNCTDNTPALASAAGAEVIVTVDNKYKKAGALNQALEALMPGLTDADSVLIMDADTTIAAEFVDTALLTLAADDRAGGVSSVFIGRNSDTMIGQLQRMEYHRYQREIRRRNNQAFVISGTASLFRVGALREVRSARDGKRLPIGDGYYDVYSLTEDNELTFALRTLDHSCPAPGVTSVTDVMERPLDLYRQRHRWFLGALRNLRHYGLRLPLHLRWVYWAQQIGLVLSVLSAALMITMLTLTLVLQLGWSLTPIWLVPTAILLIERVVTVWTMGWRQRLIAASLLPEMAYSIFLIVTFSVACKDFLLGRRGSWYAT</sequence>
<evidence type="ECO:0000256" key="5">
    <source>
        <dbReference type="SAM" id="Phobius"/>
    </source>
</evidence>
<dbReference type="Pfam" id="PF00535">
    <property type="entry name" value="Glycos_transf_2"/>
    <property type="match status" value="1"/>
</dbReference>
<protein>
    <submittedName>
        <fullName evidence="7">Glycosyltransferase, catalytic subunit of cellulose synthase and poly-beta-1,6-N-acetylglucosamine synthase</fullName>
    </submittedName>
</protein>
<dbReference type="STRING" id="630515.SAMN04489812_4822"/>
<dbReference type="InterPro" id="IPR029044">
    <property type="entry name" value="Nucleotide-diphossugar_trans"/>
</dbReference>